<comment type="similarity">
    <text evidence="1">Belongs to the sigma-70 factor family. ECF subfamily.</text>
</comment>
<dbReference type="Gene3D" id="1.10.1740.10">
    <property type="match status" value="1"/>
</dbReference>
<dbReference type="AlphaFoldDB" id="A0A9D1MV90"/>
<keyword evidence="4" id="KW-0804">Transcription</keyword>
<accession>A0A9D1MV90</accession>
<protein>
    <submittedName>
        <fullName evidence="7">Sigma-70 family RNA polymerase sigma factor</fullName>
    </submittedName>
</protein>
<sequence length="170" mass="19035">MDEKSLINAAQNGDADAFCTLYSAYKNRLYSYAFFKLQNREDAEDAVQNCVLSAFEQIGQLKNAEAFSTWIFRILYCACAAATKEQMRRRTEESIESAANLIAQNDMQFVLRQELLSALSQLKEQDRNIVLLSAVGGLKSHEIAQITGLSAGNVRQRLSRSLAKMKKILG</sequence>
<comment type="caution">
    <text evidence="7">The sequence shown here is derived from an EMBL/GenBank/DDBJ whole genome shotgun (WGS) entry which is preliminary data.</text>
</comment>
<reference evidence="7" key="2">
    <citation type="journal article" date="2021" name="PeerJ">
        <title>Extensive microbial diversity within the chicken gut microbiome revealed by metagenomics and culture.</title>
        <authorList>
            <person name="Gilroy R."/>
            <person name="Ravi A."/>
            <person name="Getino M."/>
            <person name="Pursley I."/>
            <person name="Horton D.L."/>
            <person name="Alikhan N.F."/>
            <person name="Baker D."/>
            <person name="Gharbi K."/>
            <person name="Hall N."/>
            <person name="Watson M."/>
            <person name="Adriaenssens E.M."/>
            <person name="Foster-Nyarko E."/>
            <person name="Jarju S."/>
            <person name="Secka A."/>
            <person name="Antonio M."/>
            <person name="Oren A."/>
            <person name="Chaudhuri R.R."/>
            <person name="La Ragione R."/>
            <person name="Hildebrand F."/>
            <person name="Pallen M.J."/>
        </authorList>
    </citation>
    <scope>NUCLEOTIDE SEQUENCE</scope>
    <source>
        <strain evidence="7">CHK176-6737</strain>
    </source>
</reference>
<dbReference type="PANTHER" id="PTHR43133:SF51">
    <property type="entry name" value="RNA POLYMERASE SIGMA FACTOR"/>
    <property type="match status" value="1"/>
</dbReference>
<proteinExistence type="inferred from homology"/>
<dbReference type="SUPFAM" id="SSF88946">
    <property type="entry name" value="Sigma2 domain of RNA polymerase sigma factors"/>
    <property type="match status" value="1"/>
</dbReference>
<feature type="domain" description="RNA polymerase sigma factor 70 region 4 type 2" evidence="6">
    <location>
        <begin position="112"/>
        <end position="165"/>
    </location>
</feature>
<dbReference type="InterPro" id="IPR013249">
    <property type="entry name" value="RNA_pol_sigma70_r4_t2"/>
</dbReference>
<dbReference type="Proteomes" id="UP000824125">
    <property type="component" value="Unassembled WGS sequence"/>
</dbReference>
<evidence type="ECO:0000256" key="3">
    <source>
        <dbReference type="ARBA" id="ARBA00023082"/>
    </source>
</evidence>
<keyword evidence="2" id="KW-0805">Transcription regulation</keyword>
<evidence type="ECO:0000256" key="1">
    <source>
        <dbReference type="ARBA" id="ARBA00010641"/>
    </source>
</evidence>
<feature type="domain" description="RNA polymerase sigma-70 region 2" evidence="5">
    <location>
        <begin position="21"/>
        <end position="75"/>
    </location>
</feature>
<name>A0A9D1MV90_9FIRM</name>
<reference evidence="7" key="1">
    <citation type="submission" date="2020-10" db="EMBL/GenBank/DDBJ databases">
        <authorList>
            <person name="Gilroy R."/>
        </authorList>
    </citation>
    <scope>NUCLEOTIDE SEQUENCE</scope>
    <source>
        <strain evidence="7">CHK176-6737</strain>
    </source>
</reference>
<dbReference type="InterPro" id="IPR014284">
    <property type="entry name" value="RNA_pol_sigma-70_dom"/>
</dbReference>
<dbReference type="Gene3D" id="1.10.10.10">
    <property type="entry name" value="Winged helix-like DNA-binding domain superfamily/Winged helix DNA-binding domain"/>
    <property type="match status" value="1"/>
</dbReference>
<dbReference type="CDD" id="cd06171">
    <property type="entry name" value="Sigma70_r4"/>
    <property type="match status" value="1"/>
</dbReference>
<dbReference type="InterPro" id="IPR007627">
    <property type="entry name" value="RNA_pol_sigma70_r2"/>
</dbReference>
<gene>
    <name evidence="7" type="ORF">IAD23_05615</name>
</gene>
<dbReference type="GO" id="GO:0006352">
    <property type="term" value="P:DNA-templated transcription initiation"/>
    <property type="evidence" value="ECO:0007669"/>
    <property type="project" value="InterPro"/>
</dbReference>
<dbReference type="InterPro" id="IPR013324">
    <property type="entry name" value="RNA_pol_sigma_r3/r4-like"/>
</dbReference>
<dbReference type="EMBL" id="DVNM01000030">
    <property type="protein sequence ID" value="HIU69421.1"/>
    <property type="molecule type" value="Genomic_DNA"/>
</dbReference>
<dbReference type="SUPFAM" id="SSF88659">
    <property type="entry name" value="Sigma3 and sigma4 domains of RNA polymerase sigma factors"/>
    <property type="match status" value="1"/>
</dbReference>
<evidence type="ECO:0000256" key="4">
    <source>
        <dbReference type="ARBA" id="ARBA00023163"/>
    </source>
</evidence>
<dbReference type="Pfam" id="PF08281">
    <property type="entry name" value="Sigma70_r4_2"/>
    <property type="match status" value="1"/>
</dbReference>
<evidence type="ECO:0000259" key="6">
    <source>
        <dbReference type="Pfam" id="PF08281"/>
    </source>
</evidence>
<evidence type="ECO:0000313" key="7">
    <source>
        <dbReference type="EMBL" id="HIU69421.1"/>
    </source>
</evidence>
<keyword evidence="3" id="KW-0731">Sigma factor</keyword>
<dbReference type="InterPro" id="IPR039425">
    <property type="entry name" value="RNA_pol_sigma-70-like"/>
</dbReference>
<dbReference type="Pfam" id="PF04542">
    <property type="entry name" value="Sigma70_r2"/>
    <property type="match status" value="1"/>
</dbReference>
<dbReference type="InterPro" id="IPR036388">
    <property type="entry name" value="WH-like_DNA-bd_sf"/>
</dbReference>
<evidence type="ECO:0000256" key="2">
    <source>
        <dbReference type="ARBA" id="ARBA00023015"/>
    </source>
</evidence>
<dbReference type="InterPro" id="IPR013325">
    <property type="entry name" value="RNA_pol_sigma_r2"/>
</dbReference>
<dbReference type="NCBIfam" id="TIGR02937">
    <property type="entry name" value="sigma70-ECF"/>
    <property type="match status" value="1"/>
</dbReference>
<dbReference type="PANTHER" id="PTHR43133">
    <property type="entry name" value="RNA POLYMERASE ECF-TYPE SIGMA FACTO"/>
    <property type="match status" value="1"/>
</dbReference>
<dbReference type="GO" id="GO:0003677">
    <property type="term" value="F:DNA binding"/>
    <property type="evidence" value="ECO:0007669"/>
    <property type="project" value="InterPro"/>
</dbReference>
<evidence type="ECO:0000259" key="5">
    <source>
        <dbReference type="Pfam" id="PF04542"/>
    </source>
</evidence>
<evidence type="ECO:0000313" key="8">
    <source>
        <dbReference type="Proteomes" id="UP000824125"/>
    </source>
</evidence>
<dbReference type="GO" id="GO:0016987">
    <property type="term" value="F:sigma factor activity"/>
    <property type="evidence" value="ECO:0007669"/>
    <property type="project" value="UniProtKB-KW"/>
</dbReference>
<organism evidence="7 8">
    <name type="scientific">Candidatus Scybalenecus merdavium</name>
    <dbReference type="NCBI Taxonomy" id="2840939"/>
    <lineage>
        <taxon>Bacteria</taxon>
        <taxon>Bacillati</taxon>
        <taxon>Bacillota</taxon>
        <taxon>Clostridia</taxon>
        <taxon>Eubacteriales</taxon>
        <taxon>Oscillospiraceae</taxon>
        <taxon>Oscillospiraceae incertae sedis</taxon>
        <taxon>Candidatus Scybalenecus</taxon>
    </lineage>
</organism>